<dbReference type="PANTHER" id="PTHR30121">
    <property type="entry name" value="UNCHARACTERIZED PROTEIN YJGR-RELATED"/>
    <property type="match status" value="1"/>
</dbReference>
<dbReference type="CDD" id="cd01127">
    <property type="entry name" value="TrwB_TraG_TraD_VirD4"/>
    <property type="match status" value="1"/>
</dbReference>
<keyword evidence="1" id="KW-0472">Membrane</keyword>
<dbReference type="InterPro" id="IPR027417">
    <property type="entry name" value="P-loop_NTPase"/>
</dbReference>
<dbReference type="Pfam" id="PF05872">
    <property type="entry name" value="HerA_C"/>
    <property type="match status" value="1"/>
</dbReference>
<dbReference type="RefSeq" id="WP_304375917.1">
    <property type="nucleotide sequence ID" value="NZ_JAUOZU010000006.1"/>
</dbReference>
<evidence type="ECO:0000313" key="4">
    <source>
        <dbReference type="Proteomes" id="UP001174932"/>
    </source>
</evidence>
<comment type="caution">
    <text evidence="3">The sequence shown here is derived from an EMBL/GenBank/DDBJ whole genome shotgun (WGS) entry which is preliminary data.</text>
</comment>
<name>A0ABT8YLA1_9HYPH</name>
<protein>
    <submittedName>
        <fullName evidence="3">DUF853 family protein</fullName>
    </submittedName>
</protein>
<keyword evidence="4" id="KW-1185">Reference proteome</keyword>
<reference evidence="3" key="2">
    <citation type="submission" date="2023-07" db="EMBL/GenBank/DDBJ databases">
        <authorList>
            <person name="Shen H."/>
        </authorList>
    </citation>
    <scope>NUCLEOTIDE SEQUENCE</scope>
    <source>
        <strain evidence="3">TNR-22</strain>
    </source>
</reference>
<dbReference type="InterPro" id="IPR033186">
    <property type="entry name" value="HerA_C"/>
</dbReference>
<dbReference type="Proteomes" id="UP001174932">
    <property type="component" value="Unassembled WGS sequence"/>
</dbReference>
<keyword evidence="1" id="KW-1133">Transmembrane helix</keyword>
<dbReference type="EMBL" id="JAUOZU010000006">
    <property type="protein sequence ID" value="MDO6964000.1"/>
    <property type="molecule type" value="Genomic_DNA"/>
</dbReference>
<reference evidence="3" key="1">
    <citation type="journal article" date="2015" name="Int. J. Syst. Evol. Microbiol.">
        <title>Rhizobium alvei sp. nov., isolated from a freshwater river.</title>
        <authorList>
            <person name="Sheu S.Y."/>
            <person name="Huang H.W."/>
            <person name="Young C.C."/>
            <person name="Chen W.M."/>
        </authorList>
    </citation>
    <scope>NUCLEOTIDE SEQUENCE</scope>
    <source>
        <strain evidence="3">TNR-22</strain>
    </source>
</reference>
<feature type="domain" description="AAA+ ATPase" evidence="2">
    <location>
        <begin position="22"/>
        <end position="326"/>
    </location>
</feature>
<keyword evidence="1" id="KW-0812">Transmembrane</keyword>
<gene>
    <name evidence="3" type="ORF">Q4481_08530</name>
</gene>
<proteinExistence type="predicted"/>
<sequence>MNSIEIGTTNAGNLVALPLKMANRHGLVTGSTGTGKTTTMQALAENFSRAGVSVFCADIKGDLSGIAARGDDASPLAARMAAMGRQFAADRFPVAYWDLFGDHGLPIHTSVQEMGAELLARMLKLNDAQEGALAIAFKKCEDEKSWMLTLDDLRWTLHDMLESREEVCRQYGNITAASITTIQRNLLALESQGGAFLFGEPRFDILDFIRNDAAGRGTINLLHADRLIENPKLYATFLLWLLTELFRVLPEVGDLNRPKLVFFFDEAHLLFTDAPKQLIQQIERLVRLVRSKGVGVFFVTQSPADIPDTVLAQLGSRIQHALRAYTQKDQRMVRAAAQAFRENRGVDVKAEITKLAVGEALISVLDEAGIPTKVEKVLIIPPSAQVGPISDMERRAIMDGSTDGSEVSIHAKEMRQRYGAKLAEQVAVHQFMNRMRQQRGLPIVKTASDWKEGDFRQFMPDFSSSYPPAPRRATWRGLFGWSAALASSVFLLWVLV</sequence>
<organism evidence="3 4">
    <name type="scientific">Rhizobium alvei</name>
    <dbReference type="NCBI Taxonomy" id="1132659"/>
    <lineage>
        <taxon>Bacteria</taxon>
        <taxon>Pseudomonadati</taxon>
        <taxon>Pseudomonadota</taxon>
        <taxon>Alphaproteobacteria</taxon>
        <taxon>Hyphomicrobiales</taxon>
        <taxon>Rhizobiaceae</taxon>
        <taxon>Rhizobium/Agrobacterium group</taxon>
        <taxon>Rhizobium</taxon>
    </lineage>
</organism>
<dbReference type="InterPro" id="IPR051162">
    <property type="entry name" value="T4SS_component"/>
</dbReference>
<dbReference type="PANTHER" id="PTHR30121:SF6">
    <property type="entry name" value="SLR6007 PROTEIN"/>
    <property type="match status" value="1"/>
</dbReference>
<dbReference type="InterPro" id="IPR003593">
    <property type="entry name" value="AAA+_ATPase"/>
</dbReference>
<evidence type="ECO:0000313" key="3">
    <source>
        <dbReference type="EMBL" id="MDO6964000.1"/>
    </source>
</evidence>
<feature type="transmembrane region" description="Helical" evidence="1">
    <location>
        <begin position="473"/>
        <end position="495"/>
    </location>
</feature>
<dbReference type="Gene3D" id="3.40.50.300">
    <property type="entry name" value="P-loop containing nucleotide triphosphate hydrolases"/>
    <property type="match status" value="2"/>
</dbReference>
<evidence type="ECO:0000259" key="2">
    <source>
        <dbReference type="SMART" id="SM00382"/>
    </source>
</evidence>
<evidence type="ECO:0000256" key="1">
    <source>
        <dbReference type="SAM" id="Phobius"/>
    </source>
</evidence>
<dbReference type="SMART" id="SM00382">
    <property type="entry name" value="AAA"/>
    <property type="match status" value="1"/>
</dbReference>
<accession>A0ABT8YLA1</accession>
<dbReference type="SUPFAM" id="SSF52540">
    <property type="entry name" value="P-loop containing nucleoside triphosphate hydrolases"/>
    <property type="match status" value="1"/>
</dbReference>